<accession>A0ABP3HDU7</accession>
<dbReference type="CDD" id="cd00090">
    <property type="entry name" value="HTH_ARSR"/>
    <property type="match status" value="1"/>
</dbReference>
<keyword evidence="1" id="KW-0238">DNA-binding</keyword>
<proteinExistence type="predicted"/>
<organism evidence="3 4">
    <name type="scientific">Alkalibacterium iburiense</name>
    <dbReference type="NCBI Taxonomy" id="290589"/>
    <lineage>
        <taxon>Bacteria</taxon>
        <taxon>Bacillati</taxon>
        <taxon>Bacillota</taxon>
        <taxon>Bacilli</taxon>
        <taxon>Lactobacillales</taxon>
        <taxon>Carnobacteriaceae</taxon>
        <taxon>Alkalibacterium</taxon>
    </lineage>
</organism>
<dbReference type="Pfam" id="PF01022">
    <property type="entry name" value="HTH_5"/>
    <property type="match status" value="1"/>
</dbReference>
<dbReference type="InterPro" id="IPR001845">
    <property type="entry name" value="HTH_ArsR_DNA-bd_dom"/>
</dbReference>
<keyword evidence="4" id="KW-1185">Reference proteome</keyword>
<sequence>MEINLSKESLTILEALSSDTRINIIHSLSEKDKNIKDLSNELFMSSAIVSRHIKKLEEAKLIKSYRIPGKFGSQKMCALAIEKLYITFPSVIYPKFSKHTQTIQLGHYTNYKVTPTCGLSTRNKVIGIPDDTMYFMDPERVKAEIIWFTSGFVEYKIPNLLKYNEKPEVLELSFEISSEFPGSNDNWPSDITFYVNDMEVGTWTVPGNYSDVRGKLTPNWWPDTNSQYGLLKNLRINSTQTNMDGELISNTTINDIDFSENLITFRFEVKDSAKNVGGLTIYGKSFGNYPQDIDCTLYYSQSLNDSNHEKEKSPKK</sequence>
<dbReference type="InterPro" id="IPR036388">
    <property type="entry name" value="WH-like_DNA-bd_sf"/>
</dbReference>
<dbReference type="PANTHER" id="PTHR38600">
    <property type="entry name" value="TRANSCRIPTIONAL REGULATORY PROTEIN"/>
    <property type="match status" value="1"/>
</dbReference>
<dbReference type="SUPFAM" id="SSF46785">
    <property type="entry name" value="Winged helix' DNA-binding domain"/>
    <property type="match status" value="1"/>
</dbReference>
<feature type="domain" description="HTH arsR-type" evidence="2">
    <location>
        <begin position="1"/>
        <end position="95"/>
    </location>
</feature>
<dbReference type="Gene3D" id="1.10.10.10">
    <property type="entry name" value="Winged helix-like DNA-binding domain superfamily/Winged helix DNA-binding domain"/>
    <property type="match status" value="1"/>
</dbReference>
<protein>
    <submittedName>
        <fullName evidence="3">ArsR family transcriptional regulator</fullName>
    </submittedName>
</protein>
<comment type="caution">
    <text evidence="3">The sequence shown here is derived from an EMBL/GenBank/DDBJ whole genome shotgun (WGS) entry which is preliminary data.</text>
</comment>
<evidence type="ECO:0000313" key="3">
    <source>
        <dbReference type="EMBL" id="GAA0365318.1"/>
    </source>
</evidence>
<dbReference type="PROSITE" id="PS50987">
    <property type="entry name" value="HTH_ARSR_2"/>
    <property type="match status" value="1"/>
</dbReference>
<evidence type="ECO:0000256" key="1">
    <source>
        <dbReference type="ARBA" id="ARBA00023125"/>
    </source>
</evidence>
<dbReference type="InterPro" id="IPR011991">
    <property type="entry name" value="ArsR-like_HTH"/>
</dbReference>
<dbReference type="RefSeq" id="WP_343755653.1">
    <property type="nucleotide sequence ID" value="NZ_BAAACW010000108.1"/>
</dbReference>
<name>A0ABP3HDU7_9LACT</name>
<dbReference type="PANTHER" id="PTHR38600:SF1">
    <property type="entry name" value="TRANSCRIPTIONAL REGULATORY PROTEIN"/>
    <property type="match status" value="1"/>
</dbReference>
<dbReference type="InterPro" id="IPR036390">
    <property type="entry name" value="WH_DNA-bd_sf"/>
</dbReference>
<evidence type="ECO:0000313" key="4">
    <source>
        <dbReference type="Proteomes" id="UP001501166"/>
    </source>
</evidence>
<dbReference type="EMBL" id="BAAACW010000108">
    <property type="protein sequence ID" value="GAA0365318.1"/>
    <property type="molecule type" value="Genomic_DNA"/>
</dbReference>
<dbReference type="Proteomes" id="UP001501166">
    <property type="component" value="Unassembled WGS sequence"/>
</dbReference>
<gene>
    <name evidence="3" type="ORF">GCM10008932_16920</name>
</gene>
<reference evidence="4" key="1">
    <citation type="journal article" date="2019" name="Int. J. Syst. Evol. Microbiol.">
        <title>The Global Catalogue of Microorganisms (GCM) 10K type strain sequencing project: providing services to taxonomists for standard genome sequencing and annotation.</title>
        <authorList>
            <consortium name="The Broad Institute Genomics Platform"/>
            <consortium name="The Broad Institute Genome Sequencing Center for Infectious Disease"/>
            <person name="Wu L."/>
            <person name="Ma J."/>
        </authorList>
    </citation>
    <scope>NUCLEOTIDE SEQUENCE [LARGE SCALE GENOMIC DNA]</scope>
    <source>
        <strain evidence="4">JCM 12662</strain>
    </source>
</reference>
<evidence type="ECO:0000259" key="2">
    <source>
        <dbReference type="PROSITE" id="PS50987"/>
    </source>
</evidence>
<dbReference type="SMART" id="SM00418">
    <property type="entry name" value="HTH_ARSR"/>
    <property type="match status" value="1"/>
</dbReference>